<proteinExistence type="predicted"/>
<reference evidence="2 3" key="1">
    <citation type="journal article" date="2018" name="IMA Fungus">
        <title>IMA Genome-F 9: Draft genome sequence of Annulohypoxylon stygium, Aspergillus mulundensis, Berkeleyomyces basicola (syn. Thielaviopsis basicola), Ceratocystis smalleyi, two Cercospora beticola strains, Coleophoma cylindrospora, Fusarium fracticaudum, Phialophora cf. hyalina, and Morchella septimelata.</title>
        <authorList>
            <person name="Wingfield B.D."/>
            <person name="Bills G.F."/>
            <person name="Dong Y."/>
            <person name="Huang W."/>
            <person name="Nel W.J."/>
            <person name="Swalarsk-Parry B.S."/>
            <person name="Vaghefi N."/>
            <person name="Wilken P.M."/>
            <person name="An Z."/>
            <person name="de Beer Z.W."/>
            <person name="De Vos L."/>
            <person name="Chen L."/>
            <person name="Duong T.A."/>
            <person name="Gao Y."/>
            <person name="Hammerbacher A."/>
            <person name="Kikkert J.R."/>
            <person name="Li Y."/>
            <person name="Li H."/>
            <person name="Li K."/>
            <person name="Li Q."/>
            <person name="Liu X."/>
            <person name="Ma X."/>
            <person name="Naidoo K."/>
            <person name="Pethybridge S.J."/>
            <person name="Sun J."/>
            <person name="Steenkamp E.T."/>
            <person name="van der Nest M.A."/>
            <person name="van Wyk S."/>
            <person name="Wingfield M.J."/>
            <person name="Xiong C."/>
            <person name="Yue Q."/>
            <person name="Zhang X."/>
        </authorList>
    </citation>
    <scope>NUCLEOTIDE SEQUENCE [LARGE SCALE GENOMIC DNA]</scope>
    <source>
        <strain evidence="2 3">BP5796</strain>
    </source>
</reference>
<feature type="compositionally biased region" description="Low complexity" evidence="1">
    <location>
        <begin position="189"/>
        <end position="199"/>
    </location>
</feature>
<gene>
    <name evidence="2" type="ORF">BP5796_01653</name>
</gene>
<feature type="region of interest" description="Disordered" evidence="1">
    <location>
        <begin position="82"/>
        <end position="103"/>
    </location>
</feature>
<dbReference type="EMBL" id="PDLN01000002">
    <property type="protein sequence ID" value="RDW92259.1"/>
    <property type="molecule type" value="Genomic_DNA"/>
</dbReference>
<feature type="region of interest" description="Disordered" evidence="1">
    <location>
        <begin position="189"/>
        <end position="276"/>
    </location>
</feature>
<sequence length="484" mass="54707">MDRFHPEQFSSYDTVLEEIHQHEMQPHMYSFYDEESENLQNWVQQHEMSYLNEESTPRFYTTMFLGTASLPQAMTYEQLRLSSPPLSQDMSSSSSTNSPPAEAECYPEHFEFDHARTHYAQPAYTSYDNGYTPQASCSQQCITLDQIQDFADAEVVNTSHDTIIVDSSFNLRHLHSGNVKQESFAFTQPPEQLQHQHQLASPPASGVDQDDVDADGETEDEDEEADETPFLEYPDPEDPDYNPTKAVTRPKRRAARITPQQTKHKVSSGRVSKTTPPKNKLACKFCPGLPPFPNAPGLAEHMSSSHTRNYTCVFAFAGCPSTFASKNEWKRHTSSQHLNLAEWICTEGSCAKSSFRSRVSPDNEENGSLYNRKDLFTSHLRRMHAPAAVKQGQTNSTWTAKLAQLHVSAKRDCRKPPMKLNCTVSGCSTFFTGKTAWEDRMEHVGKHLEKGNVAEHEDPHLIHWAAKEGIIARSAGNKWTLTQD</sequence>
<evidence type="ECO:0000313" key="2">
    <source>
        <dbReference type="EMBL" id="RDW92259.1"/>
    </source>
</evidence>
<protein>
    <recommendedName>
        <fullName evidence="4">C2H2-type domain-containing protein</fullName>
    </recommendedName>
</protein>
<evidence type="ECO:0000256" key="1">
    <source>
        <dbReference type="SAM" id="MobiDB-lite"/>
    </source>
</evidence>
<dbReference type="AlphaFoldDB" id="A0A3D8T184"/>
<evidence type="ECO:0008006" key="4">
    <source>
        <dbReference type="Google" id="ProtNLM"/>
    </source>
</evidence>
<organism evidence="2 3">
    <name type="scientific">Coleophoma crateriformis</name>
    <dbReference type="NCBI Taxonomy" id="565419"/>
    <lineage>
        <taxon>Eukaryota</taxon>
        <taxon>Fungi</taxon>
        <taxon>Dikarya</taxon>
        <taxon>Ascomycota</taxon>
        <taxon>Pezizomycotina</taxon>
        <taxon>Leotiomycetes</taxon>
        <taxon>Helotiales</taxon>
        <taxon>Dermateaceae</taxon>
        <taxon>Coleophoma</taxon>
    </lineage>
</organism>
<dbReference type="Proteomes" id="UP000256328">
    <property type="component" value="Unassembled WGS sequence"/>
</dbReference>
<dbReference type="GO" id="GO:0003700">
    <property type="term" value="F:DNA-binding transcription factor activity"/>
    <property type="evidence" value="ECO:0007669"/>
    <property type="project" value="InterPro"/>
</dbReference>
<accession>A0A3D8T184</accession>
<dbReference type="OrthoDB" id="5388486at2759"/>
<keyword evidence="3" id="KW-1185">Reference proteome</keyword>
<dbReference type="InterPro" id="IPR039970">
    <property type="entry name" value="TF_Grauzone"/>
</dbReference>
<comment type="caution">
    <text evidence="2">The sequence shown here is derived from an EMBL/GenBank/DDBJ whole genome shotgun (WGS) entry which is preliminary data.</text>
</comment>
<dbReference type="Gene3D" id="3.30.160.60">
    <property type="entry name" value="Classic Zinc Finger"/>
    <property type="match status" value="1"/>
</dbReference>
<evidence type="ECO:0000313" key="3">
    <source>
        <dbReference type="Proteomes" id="UP000256328"/>
    </source>
</evidence>
<feature type="compositionally biased region" description="Acidic residues" evidence="1">
    <location>
        <begin position="208"/>
        <end position="240"/>
    </location>
</feature>
<dbReference type="PANTHER" id="PTHR23225">
    <property type="entry name" value="ZINC FINGER PROTEIN"/>
    <property type="match status" value="1"/>
</dbReference>
<name>A0A3D8T184_9HELO</name>
<feature type="compositionally biased region" description="Low complexity" evidence="1">
    <location>
        <begin position="82"/>
        <end position="100"/>
    </location>
</feature>
<dbReference type="PANTHER" id="PTHR23225:SF2">
    <property type="entry name" value="AT09679P-RELATED"/>
    <property type="match status" value="1"/>
</dbReference>